<keyword evidence="2" id="KW-1185">Reference proteome</keyword>
<evidence type="ECO:0000313" key="2">
    <source>
        <dbReference type="Proteomes" id="UP000308671"/>
    </source>
</evidence>
<dbReference type="AlphaFoldDB" id="A0A4S8QLT1"/>
<protein>
    <submittedName>
        <fullName evidence="1">Uncharacterized protein</fullName>
    </submittedName>
</protein>
<dbReference type="EMBL" id="PQXL01000473">
    <property type="protein sequence ID" value="THV45570.1"/>
    <property type="molecule type" value="Genomic_DNA"/>
</dbReference>
<evidence type="ECO:0000313" key="1">
    <source>
        <dbReference type="EMBL" id="THV45570.1"/>
    </source>
</evidence>
<reference evidence="1 2" key="1">
    <citation type="submission" date="2017-12" db="EMBL/GenBank/DDBJ databases">
        <title>Comparative genomics of Botrytis spp.</title>
        <authorList>
            <person name="Valero-Jimenez C.A."/>
            <person name="Tapia P."/>
            <person name="Veloso J."/>
            <person name="Silva-Moreno E."/>
            <person name="Staats M."/>
            <person name="Valdes J.H."/>
            <person name="Van Kan J.A.L."/>
        </authorList>
    </citation>
    <scope>NUCLEOTIDE SEQUENCE [LARGE SCALE GENOMIC DNA]</scope>
    <source>
        <strain evidence="1 2">MUCL435</strain>
    </source>
</reference>
<proteinExistence type="predicted"/>
<comment type="caution">
    <text evidence="1">The sequence shown here is derived from an EMBL/GenBank/DDBJ whole genome shotgun (WGS) entry which is preliminary data.</text>
</comment>
<name>A0A4S8QLT1_9HELO</name>
<dbReference type="Proteomes" id="UP000308671">
    <property type="component" value="Unassembled WGS sequence"/>
</dbReference>
<accession>A0A4S8QLT1</accession>
<dbReference type="OrthoDB" id="10521720at2759"/>
<gene>
    <name evidence="1" type="ORF">BGAL_0474g00110</name>
</gene>
<organism evidence="1 2">
    <name type="scientific">Botrytis galanthina</name>
    <dbReference type="NCBI Taxonomy" id="278940"/>
    <lineage>
        <taxon>Eukaryota</taxon>
        <taxon>Fungi</taxon>
        <taxon>Dikarya</taxon>
        <taxon>Ascomycota</taxon>
        <taxon>Pezizomycotina</taxon>
        <taxon>Leotiomycetes</taxon>
        <taxon>Helotiales</taxon>
        <taxon>Sclerotiniaceae</taxon>
        <taxon>Botrytis</taxon>
    </lineage>
</organism>
<sequence>MAPMFMYEDQFRVALSGLSLPILRDPTIEGRKDYEQQQRVDLTQIGVKYVTLVNFRSHIAIFTIKWDCPSTQNLELNTSYILPTMSPSLTMAPISLVDALLSLLGQVSPHLDLVD</sequence>